<proteinExistence type="predicted"/>
<dbReference type="InterPro" id="IPR032710">
    <property type="entry name" value="NTF2-like_dom_sf"/>
</dbReference>
<sequence>MTITTFVHYGALDEAALKHPALTFYATYSKTFGEPNFFQNVSFDQFYADDAIQYDTDGKVIRGGRAIWAGYEELYKPVGQKHDTKSWIIVSDSEKGTHEIHVEMISTFQAPGRSDTLAIPRIFIYTVGKADEGKGTFGFQHRQIKSFWDKGELEKYVLHK</sequence>
<name>A0A165HBZ3_EXIGL</name>
<organism evidence="1 2">
    <name type="scientific">Exidia glandulosa HHB12029</name>
    <dbReference type="NCBI Taxonomy" id="1314781"/>
    <lineage>
        <taxon>Eukaryota</taxon>
        <taxon>Fungi</taxon>
        <taxon>Dikarya</taxon>
        <taxon>Basidiomycota</taxon>
        <taxon>Agaricomycotina</taxon>
        <taxon>Agaricomycetes</taxon>
        <taxon>Auriculariales</taxon>
        <taxon>Exidiaceae</taxon>
        <taxon>Exidia</taxon>
    </lineage>
</organism>
<dbReference type="InParanoid" id="A0A165HBZ3"/>
<dbReference type="Proteomes" id="UP000077266">
    <property type="component" value="Unassembled WGS sequence"/>
</dbReference>
<dbReference type="STRING" id="1314781.A0A165HBZ3"/>
<dbReference type="AlphaFoldDB" id="A0A165HBZ3"/>
<reference evidence="1 2" key="1">
    <citation type="journal article" date="2016" name="Mol. Biol. Evol.">
        <title>Comparative Genomics of Early-Diverging Mushroom-Forming Fungi Provides Insights into the Origins of Lignocellulose Decay Capabilities.</title>
        <authorList>
            <person name="Nagy L.G."/>
            <person name="Riley R."/>
            <person name="Tritt A."/>
            <person name="Adam C."/>
            <person name="Daum C."/>
            <person name="Floudas D."/>
            <person name="Sun H."/>
            <person name="Yadav J.S."/>
            <person name="Pangilinan J."/>
            <person name="Larsson K.H."/>
            <person name="Matsuura K."/>
            <person name="Barry K."/>
            <person name="Labutti K."/>
            <person name="Kuo R."/>
            <person name="Ohm R.A."/>
            <person name="Bhattacharya S.S."/>
            <person name="Shirouzu T."/>
            <person name="Yoshinaga Y."/>
            <person name="Martin F.M."/>
            <person name="Grigoriev I.V."/>
            <person name="Hibbett D.S."/>
        </authorList>
    </citation>
    <scope>NUCLEOTIDE SEQUENCE [LARGE SCALE GENOMIC DNA]</scope>
    <source>
        <strain evidence="1 2">HHB12029</strain>
    </source>
</reference>
<accession>A0A165HBZ3</accession>
<evidence type="ECO:0000313" key="1">
    <source>
        <dbReference type="EMBL" id="KZV91740.1"/>
    </source>
</evidence>
<evidence type="ECO:0008006" key="3">
    <source>
        <dbReference type="Google" id="ProtNLM"/>
    </source>
</evidence>
<dbReference type="SUPFAM" id="SSF54427">
    <property type="entry name" value="NTF2-like"/>
    <property type="match status" value="1"/>
</dbReference>
<gene>
    <name evidence="1" type="ORF">EXIGLDRAFT_719045</name>
</gene>
<dbReference type="OrthoDB" id="4971611at2759"/>
<keyword evidence="2" id="KW-1185">Reference proteome</keyword>
<dbReference type="EMBL" id="KV426021">
    <property type="protein sequence ID" value="KZV91740.1"/>
    <property type="molecule type" value="Genomic_DNA"/>
</dbReference>
<protein>
    <recommendedName>
        <fullName evidence="3">SnoaL-like domain-containing protein</fullName>
    </recommendedName>
</protein>
<evidence type="ECO:0000313" key="2">
    <source>
        <dbReference type="Proteomes" id="UP000077266"/>
    </source>
</evidence>